<dbReference type="PROSITE" id="PS00455">
    <property type="entry name" value="AMP_BINDING"/>
    <property type="match status" value="1"/>
</dbReference>
<dbReference type="SUPFAM" id="SSF52777">
    <property type="entry name" value="CoA-dependent acyltransferases"/>
    <property type="match status" value="1"/>
</dbReference>
<dbReference type="SUPFAM" id="SSF56801">
    <property type="entry name" value="Acetyl-CoA synthetase-like"/>
    <property type="match status" value="1"/>
</dbReference>
<organism evidence="3 4">
    <name type="scientific">Streptomyces rugosispiralis</name>
    <dbReference type="NCBI Taxonomy" id="2967341"/>
    <lineage>
        <taxon>Bacteria</taxon>
        <taxon>Bacillati</taxon>
        <taxon>Actinomycetota</taxon>
        <taxon>Actinomycetes</taxon>
        <taxon>Kitasatosporales</taxon>
        <taxon>Streptomycetaceae</taxon>
        <taxon>Streptomyces</taxon>
    </lineage>
</organism>
<evidence type="ECO:0000259" key="1">
    <source>
        <dbReference type="Pfam" id="PF00501"/>
    </source>
</evidence>
<dbReference type="Proteomes" id="UP001204746">
    <property type="component" value="Unassembled WGS sequence"/>
</dbReference>
<dbReference type="Gene3D" id="3.40.50.980">
    <property type="match status" value="2"/>
</dbReference>
<sequence>MRLARESRASVFMVVQAALAGLLSRLGAGQDIVLGTAVAGRNDVALDDLVGFFVNSLVLRTDVSGDPSFRELLDRVRESDLSAFAHQDVPFERLVEVVNPQRSAARHPLFQVMLALQNNPDPELDLPGIDARIRQLRTSTAKFDLTLDLVERHEAQDTPAGIEGVVEYSVDLFDRETVEGMVARFVRLLEAVVADPEVRLGRVEILSEEERSRLLSEWNGPVLDVPVRSLPALVEAQVVRTPDAVALVEGETSLTYRVLNGRANRLARLLVGMGVGPERIVALALPRSASQVVALLAVVKAGGGYLPVDPDYPAERIVYMLGDADPALLLTDSATAAGLPEIDGLVRVVLDAEETRVGVEALAETDLGDGERLAPLSVDHPAYVIYTSGSTGRPKGVVVTH</sequence>
<evidence type="ECO:0000313" key="4">
    <source>
        <dbReference type="Proteomes" id="UP001204746"/>
    </source>
</evidence>
<dbReference type="PRINTS" id="PR00154">
    <property type="entry name" value="AMPBINDING"/>
</dbReference>
<dbReference type="InterPro" id="IPR023213">
    <property type="entry name" value="CAT-like_dom_sf"/>
</dbReference>
<evidence type="ECO:0000259" key="2">
    <source>
        <dbReference type="Pfam" id="PF00668"/>
    </source>
</evidence>
<dbReference type="Pfam" id="PF00668">
    <property type="entry name" value="Condensation"/>
    <property type="match status" value="1"/>
</dbReference>
<keyword evidence="4" id="KW-1185">Reference proteome</keyword>
<reference evidence="3 4" key="1">
    <citation type="submission" date="2022-07" db="EMBL/GenBank/DDBJ databases">
        <authorList>
            <person name="Phongsopitanun W."/>
            <person name="Tanasupawat S."/>
        </authorList>
    </citation>
    <scope>NUCLEOTIDE SEQUENCE [LARGE SCALE GENOMIC DNA]</scope>
    <source>
        <strain evidence="3 4">RCU-064</strain>
    </source>
</reference>
<dbReference type="PANTHER" id="PTHR45527:SF1">
    <property type="entry name" value="FATTY ACID SYNTHASE"/>
    <property type="match status" value="1"/>
</dbReference>
<name>A0ABT1VDX6_9ACTN</name>
<dbReference type="Gene3D" id="3.30.559.30">
    <property type="entry name" value="Nonribosomal peptide synthetase, condensation domain"/>
    <property type="match status" value="1"/>
</dbReference>
<feature type="domain" description="Condensation" evidence="2">
    <location>
        <begin position="2"/>
        <end position="215"/>
    </location>
</feature>
<evidence type="ECO:0000313" key="3">
    <source>
        <dbReference type="EMBL" id="MCQ8195602.1"/>
    </source>
</evidence>
<dbReference type="InterPro" id="IPR000873">
    <property type="entry name" value="AMP-dep_synth/lig_dom"/>
</dbReference>
<feature type="domain" description="AMP-dependent synthetase/ligase" evidence="1">
    <location>
        <begin position="235"/>
        <end position="401"/>
    </location>
</feature>
<dbReference type="Gene3D" id="3.30.559.10">
    <property type="entry name" value="Chloramphenicol acetyltransferase-like domain"/>
    <property type="match status" value="1"/>
</dbReference>
<accession>A0ABT1VDX6</accession>
<dbReference type="InterPro" id="IPR020845">
    <property type="entry name" value="AMP-binding_CS"/>
</dbReference>
<dbReference type="InterPro" id="IPR020459">
    <property type="entry name" value="AMP-binding"/>
</dbReference>
<feature type="non-terminal residue" evidence="3">
    <location>
        <position position="401"/>
    </location>
</feature>
<proteinExistence type="predicted"/>
<comment type="caution">
    <text evidence="3">The sequence shown here is derived from an EMBL/GenBank/DDBJ whole genome shotgun (WGS) entry which is preliminary data.</text>
</comment>
<gene>
    <name evidence="3" type="ORF">NP777_46860</name>
</gene>
<dbReference type="InterPro" id="IPR001242">
    <property type="entry name" value="Condensation_dom"/>
</dbReference>
<protein>
    <submittedName>
        <fullName evidence="3">Condensation domain-containing protein</fullName>
    </submittedName>
</protein>
<dbReference type="EMBL" id="JANIAA010000165">
    <property type="protein sequence ID" value="MCQ8195602.1"/>
    <property type="molecule type" value="Genomic_DNA"/>
</dbReference>
<dbReference type="Pfam" id="PF00501">
    <property type="entry name" value="AMP-binding"/>
    <property type="match status" value="1"/>
</dbReference>
<dbReference type="PANTHER" id="PTHR45527">
    <property type="entry name" value="NONRIBOSOMAL PEPTIDE SYNTHETASE"/>
    <property type="match status" value="1"/>
</dbReference>